<sequence>MTRRLPKQSAFFYSGCDFSRGLLYLSGYAARWAAPHYFSELCMGSTVLTGKRAGAFQRANGKWIFVTFERTYEKNCYPHVDDWSACTIGNYADVMHRVFRHATSCEGGMLQSRSGYIRPENYIDSWRQELAKPMMLRDRQIELRVGKSLQASIPESSLDEVRQALAKAGLEDKLNALAGEGLSASLTADVDLLIALYGESGPFSAWRVLSVDDCESVPVSAEVPSLLPASTVMKHMPDVRCFAIDDDNRLVSYDGKPWRHAGWNYSAVGWFITEVAYSLDMVYPGFAKRAIPELREKLRKALPLPPDTKLNVTRAPAGVDKWRIATADEIARGLGIVDNDEPAPSQYSFYFREVLGELNSLLLYKLNGFDLSQVIWNGLDDQAAPVTAAHNVTCESQLSFSLF</sequence>
<evidence type="ECO:0000313" key="1">
    <source>
        <dbReference type="EMBL" id="OXC77436.1"/>
    </source>
</evidence>
<dbReference type="Proteomes" id="UP000214720">
    <property type="component" value="Unassembled WGS sequence"/>
</dbReference>
<gene>
    <name evidence="1" type="ORF">BSU04_16835</name>
</gene>
<dbReference type="EMBL" id="MTHB01000107">
    <property type="protein sequence ID" value="OXC77436.1"/>
    <property type="molecule type" value="Genomic_DNA"/>
</dbReference>
<proteinExistence type="predicted"/>
<reference evidence="2" key="1">
    <citation type="submission" date="2017-01" db="EMBL/GenBank/DDBJ databases">
        <title>Genome Analysis of Deinococcus marmoris KOPRI26562.</title>
        <authorList>
            <person name="Kim J.H."/>
            <person name="Oh H.-M."/>
        </authorList>
    </citation>
    <scope>NUCLEOTIDE SEQUENCE [LARGE SCALE GENOMIC DNA]</scope>
    <source>
        <strain evidence="2">PAMC 26633</strain>
    </source>
</reference>
<name>A0A226X1V0_CABSO</name>
<dbReference type="AlphaFoldDB" id="A0A226X1V0"/>
<protein>
    <submittedName>
        <fullName evidence="1">Uncharacterized protein</fullName>
    </submittedName>
</protein>
<accession>A0A226X1V0</accession>
<organism evidence="1 2">
    <name type="scientific">Caballeronia sordidicola</name>
    <name type="common">Burkholderia sordidicola</name>
    <dbReference type="NCBI Taxonomy" id="196367"/>
    <lineage>
        <taxon>Bacteria</taxon>
        <taxon>Pseudomonadati</taxon>
        <taxon>Pseudomonadota</taxon>
        <taxon>Betaproteobacteria</taxon>
        <taxon>Burkholderiales</taxon>
        <taxon>Burkholderiaceae</taxon>
        <taxon>Caballeronia</taxon>
    </lineage>
</organism>
<evidence type="ECO:0000313" key="2">
    <source>
        <dbReference type="Proteomes" id="UP000214720"/>
    </source>
</evidence>
<comment type="caution">
    <text evidence="1">The sequence shown here is derived from an EMBL/GenBank/DDBJ whole genome shotgun (WGS) entry which is preliminary data.</text>
</comment>